<evidence type="ECO:0000256" key="6">
    <source>
        <dbReference type="ARBA" id="ARBA00022989"/>
    </source>
</evidence>
<protein>
    <recommendedName>
        <fullName evidence="10">HIG1 domain-containing protein</fullName>
    </recommendedName>
</protein>
<name>A0A5C6TME3_FUSOC</name>
<dbReference type="InterPro" id="IPR007667">
    <property type="entry name" value="Hypoxia_induced_domain"/>
</dbReference>
<evidence type="ECO:0000259" key="10">
    <source>
        <dbReference type="PROSITE" id="PS51503"/>
    </source>
</evidence>
<feature type="region of interest" description="Disordered" evidence="9">
    <location>
        <begin position="173"/>
        <end position="264"/>
    </location>
</feature>
<evidence type="ECO:0000256" key="5">
    <source>
        <dbReference type="ARBA" id="ARBA00022692"/>
    </source>
</evidence>
<comment type="caution">
    <text evidence="11">The sequence shown here is derived from an EMBL/GenBank/DDBJ whole genome shotgun (WGS) entry which is preliminary data.</text>
</comment>
<proteinExistence type="inferred from homology"/>
<evidence type="ECO:0000256" key="2">
    <source>
        <dbReference type="ARBA" id="ARBA00004325"/>
    </source>
</evidence>
<dbReference type="EMBL" id="VMNF01000003">
    <property type="protein sequence ID" value="TXC12006.1"/>
    <property type="molecule type" value="Genomic_DNA"/>
</dbReference>
<dbReference type="InterPro" id="IPR050355">
    <property type="entry name" value="RCF1"/>
</dbReference>
<evidence type="ECO:0000313" key="12">
    <source>
        <dbReference type="Proteomes" id="UP000321331"/>
    </source>
</evidence>
<comment type="function">
    <text evidence="1">Cytochrome c oxidase subunit which plays a role in assembly of respiratory supercomplexes.</text>
</comment>
<dbReference type="AlphaFoldDB" id="A0A5C6TME3"/>
<gene>
    <name evidence="11" type="ORF">FocTR4_00007253</name>
</gene>
<keyword evidence="5" id="KW-0812">Transmembrane</keyword>
<evidence type="ECO:0000256" key="7">
    <source>
        <dbReference type="ARBA" id="ARBA00023128"/>
    </source>
</evidence>
<dbReference type="Gene3D" id="6.10.140.1320">
    <property type="match status" value="1"/>
</dbReference>
<keyword evidence="6" id="KW-1133">Transmembrane helix</keyword>
<evidence type="ECO:0000256" key="3">
    <source>
        <dbReference type="ARBA" id="ARBA00009366"/>
    </source>
</evidence>
<reference evidence="11 12" key="1">
    <citation type="submission" date="2019-07" db="EMBL/GenBank/DDBJ databases">
        <title>The First High-Quality Draft Genome Sequence of the Causal Agent of the Current Panama Disease Epidemic.</title>
        <authorList>
            <person name="Warmington R.J."/>
            <person name="Kay W."/>
            <person name="Jeffries A."/>
            <person name="Bebber D."/>
            <person name="Moore K."/>
            <person name="Studholme D.J."/>
        </authorList>
    </citation>
    <scope>NUCLEOTIDE SEQUENCE [LARGE SCALE GENOMIC DNA]</scope>
    <source>
        <strain evidence="11 12">TR4</strain>
    </source>
</reference>
<dbReference type="GO" id="GO:0031966">
    <property type="term" value="C:mitochondrial membrane"/>
    <property type="evidence" value="ECO:0007669"/>
    <property type="project" value="UniProtKB-SubCell"/>
</dbReference>
<evidence type="ECO:0000313" key="11">
    <source>
        <dbReference type="EMBL" id="TXC12006.1"/>
    </source>
</evidence>
<keyword evidence="8" id="KW-0472">Membrane</keyword>
<sequence length="264" mass="29900">MMLVQIWMRPWVGYLCKSSAHFLTNSTLTSAPAIRLYNNTMADAPPSLPGPMPSSFDGDQELQNERPMQKVLRKIKEEPLIPLGMGLTTLAFINAYRALRRGDSKQANRMFRARVAAQGFTVFAMLAGSMYYQKDREKSKELRQLQEQKDAEEKRQKWIRELEARDEEEKAMRARLEKKRQQVQAQRAEEARATAELQPEGNEASSNGGILSRIGLWPQGSKEEKKDDDKTAAQAVEDDASAKKKKNPKSSLGDLGEIISKRND</sequence>
<evidence type="ECO:0000256" key="9">
    <source>
        <dbReference type="SAM" id="MobiDB-lite"/>
    </source>
</evidence>
<dbReference type="PANTHER" id="PTHR12297:SF3">
    <property type="entry name" value="HIG1 DOMAIN FAMILY MEMBER 1A"/>
    <property type="match status" value="1"/>
</dbReference>
<accession>A0A5C6TME3</accession>
<evidence type="ECO:0000256" key="8">
    <source>
        <dbReference type="ARBA" id="ARBA00023136"/>
    </source>
</evidence>
<evidence type="ECO:0000256" key="4">
    <source>
        <dbReference type="ARBA" id="ARBA00011565"/>
    </source>
</evidence>
<comment type="subunit">
    <text evidence="4">Associates with the respiratory chain complex III/complex IV supercomplex.</text>
</comment>
<feature type="compositionally biased region" description="Basic and acidic residues" evidence="9">
    <location>
        <begin position="221"/>
        <end position="231"/>
    </location>
</feature>
<keyword evidence="7" id="KW-0496">Mitochondrion</keyword>
<dbReference type="Proteomes" id="UP000321331">
    <property type="component" value="Unassembled WGS sequence"/>
</dbReference>
<evidence type="ECO:0000256" key="1">
    <source>
        <dbReference type="ARBA" id="ARBA00002584"/>
    </source>
</evidence>
<comment type="similarity">
    <text evidence="3">Belongs to the RCF1 family.</text>
</comment>
<dbReference type="PANTHER" id="PTHR12297">
    <property type="entry name" value="HYPOXIA-INDUCBILE GENE 1 HIG1 -RELATED"/>
    <property type="match status" value="1"/>
</dbReference>
<dbReference type="GO" id="GO:0097250">
    <property type="term" value="P:mitochondrial respirasome assembly"/>
    <property type="evidence" value="ECO:0007669"/>
    <property type="project" value="TreeGrafter"/>
</dbReference>
<dbReference type="Pfam" id="PF04588">
    <property type="entry name" value="HIG_1_N"/>
    <property type="match status" value="1"/>
</dbReference>
<feature type="domain" description="HIG1" evidence="10">
    <location>
        <begin position="52"/>
        <end position="143"/>
    </location>
</feature>
<organism evidence="11 12">
    <name type="scientific">Fusarium oxysporum f. sp. cubense</name>
    <dbReference type="NCBI Taxonomy" id="61366"/>
    <lineage>
        <taxon>Eukaryota</taxon>
        <taxon>Fungi</taxon>
        <taxon>Dikarya</taxon>
        <taxon>Ascomycota</taxon>
        <taxon>Pezizomycotina</taxon>
        <taxon>Sordariomycetes</taxon>
        <taxon>Hypocreomycetidae</taxon>
        <taxon>Hypocreales</taxon>
        <taxon>Nectriaceae</taxon>
        <taxon>Fusarium</taxon>
        <taxon>Fusarium oxysporum species complex</taxon>
    </lineage>
</organism>
<dbReference type="PROSITE" id="PS51503">
    <property type="entry name" value="HIG1"/>
    <property type="match status" value="1"/>
</dbReference>
<comment type="subcellular location">
    <subcellularLocation>
        <location evidence="2">Mitochondrion membrane</location>
    </subcellularLocation>
</comment>